<reference evidence="3" key="1">
    <citation type="journal article" date="2019" name="Int. J. Syst. Evol. Microbiol.">
        <title>The Global Catalogue of Microorganisms (GCM) 10K type strain sequencing project: providing services to taxonomists for standard genome sequencing and annotation.</title>
        <authorList>
            <consortium name="The Broad Institute Genomics Platform"/>
            <consortium name="The Broad Institute Genome Sequencing Center for Infectious Disease"/>
            <person name="Wu L."/>
            <person name="Ma J."/>
        </authorList>
    </citation>
    <scope>NUCLEOTIDE SEQUENCE [LARGE SCALE GENOMIC DNA]</scope>
    <source>
        <strain evidence="3">JCM 18283</strain>
    </source>
</reference>
<keyword evidence="3" id="KW-1185">Reference proteome</keyword>
<evidence type="ECO:0000313" key="3">
    <source>
        <dbReference type="Proteomes" id="UP001501436"/>
    </source>
</evidence>
<dbReference type="SMART" id="SM00871">
    <property type="entry name" value="AraC_E_bind"/>
    <property type="match status" value="1"/>
</dbReference>
<sequence>MSKKLIGMYITTSIADNRTGQLWQTFMPRRKEISNALSNHLYSLQVYPAGYFESFDANREFEKWALVEIDTETTVPEAMETFDLPGGLYAAFNYKGSSADTSIFNYIFSEWLPASGYLLDDRPHFEVLGEKYKNNDPESEEEIWIPVKPKPGYDNI</sequence>
<dbReference type="Gene3D" id="3.20.80.10">
    <property type="entry name" value="Regulatory factor, effector binding domain"/>
    <property type="match status" value="1"/>
</dbReference>
<dbReference type="InterPro" id="IPR010499">
    <property type="entry name" value="AraC_E-bd"/>
</dbReference>
<proteinExistence type="predicted"/>
<dbReference type="InterPro" id="IPR011256">
    <property type="entry name" value="Reg_factor_effector_dom_sf"/>
</dbReference>
<evidence type="ECO:0000313" key="2">
    <source>
        <dbReference type="EMBL" id="GAA4904265.1"/>
    </source>
</evidence>
<dbReference type="SUPFAM" id="SSF55136">
    <property type="entry name" value="Probable bacterial effector-binding domain"/>
    <property type="match status" value="1"/>
</dbReference>
<accession>A0ABP9FIJ9</accession>
<dbReference type="EMBL" id="BAABJI010000001">
    <property type="protein sequence ID" value="GAA4904265.1"/>
    <property type="molecule type" value="Genomic_DNA"/>
</dbReference>
<dbReference type="RefSeq" id="WP_345329206.1">
    <property type="nucleotide sequence ID" value="NZ_BAABJI010000001.1"/>
</dbReference>
<dbReference type="Proteomes" id="UP001501436">
    <property type="component" value="Unassembled WGS sequence"/>
</dbReference>
<feature type="domain" description="AraC effector-binding" evidence="1">
    <location>
        <begin position="1"/>
        <end position="148"/>
    </location>
</feature>
<evidence type="ECO:0000259" key="1">
    <source>
        <dbReference type="SMART" id="SM00871"/>
    </source>
</evidence>
<organism evidence="2 3">
    <name type="scientific">Mucilaginibacter defluvii</name>
    <dbReference type="NCBI Taxonomy" id="1196019"/>
    <lineage>
        <taxon>Bacteria</taxon>
        <taxon>Pseudomonadati</taxon>
        <taxon>Bacteroidota</taxon>
        <taxon>Sphingobacteriia</taxon>
        <taxon>Sphingobacteriales</taxon>
        <taxon>Sphingobacteriaceae</taxon>
        <taxon>Mucilaginibacter</taxon>
    </lineage>
</organism>
<dbReference type="InterPro" id="IPR029441">
    <property type="entry name" value="Cass2"/>
</dbReference>
<comment type="caution">
    <text evidence="2">The sequence shown here is derived from an EMBL/GenBank/DDBJ whole genome shotgun (WGS) entry which is preliminary data.</text>
</comment>
<gene>
    <name evidence="2" type="ORF">GCM10023313_03560</name>
</gene>
<name>A0ABP9FIJ9_9SPHI</name>
<dbReference type="Pfam" id="PF14526">
    <property type="entry name" value="Cass2"/>
    <property type="match status" value="1"/>
</dbReference>
<protein>
    <recommendedName>
        <fullName evidence="1">AraC effector-binding domain-containing protein</fullName>
    </recommendedName>
</protein>